<protein>
    <submittedName>
        <fullName evidence="1">Uncharacterized protein</fullName>
    </submittedName>
</protein>
<sequence length="111" mass="12455">MVRTALQLSILRRSLISVSHPTVVTLRRTEQSKTALNQIALDRQAISKVAMVNHKRQMEISQNAVVVNLSVLEQNPKVQATLATETTMPVKSQLEMVSQLVVVLVRENRLK</sequence>
<dbReference type="AlphaFoldDB" id="A0A2N8ZAG9"/>
<dbReference type="EMBL" id="LT960611">
    <property type="protein sequence ID" value="SON48905.1"/>
    <property type="molecule type" value="Genomic_DNA"/>
</dbReference>
<evidence type="ECO:0000313" key="2">
    <source>
        <dbReference type="Proteomes" id="UP000235828"/>
    </source>
</evidence>
<proteinExistence type="predicted"/>
<dbReference type="KEGG" id="vta:A0926"/>
<name>A0A2N8ZAG9_9VIBR</name>
<accession>A0A2N8ZAG9</accession>
<keyword evidence="2" id="KW-1185">Reference proteome</keyword>
<evidence type="ECO:0000313" key="1">
    <source>
        <dbReference type="EMBL" id="SON48905.1"/>
    </source>
</evidence>
<organism evidence="1 2">
    <name type="scientific">Vibrio tapetis subsp. tapetis</name>
    <dbReference type="NCBI Taxonomy" id="1671868"/>
    <lineage>
        <taxon>Bacteria</taxon>
        <taxon>Pseudomonadati</taxon>
        <taxon>Pseudomonadota</taxon>
        <taxon>Gammaproteobacteria</taxon>
        <taxon>Vibrionales</taxon>
        <taxon>Vibrionaceae</taxon>
        <taxon>Vibrio</taxon>
    </lineage>
</organism>
<dbReference type="Proteomes" id="UP000235828">
    <property type="component" value="Chromosome A"/>
</dbReference>
<gene>
    <name evidence="1" type="ORF">VTAP4600_A0926</name>
</gene>
<reference evidence="1 2" key="1">
    <citation type="submission" date="2017-10" db="EMBL/GenBank/DDBJ databases">
        <authorList>
            <person name="Banno H."/>
            <person name="Chua N.-H."/>
        </authorList>
    </citation>
    <scope>NUCLEOTIDE SEQUENCE [LARGE SCALE GENOMIC DNA]</scope>
    <source>
        <strain evidence="1">Vibrio tapetis CECT4600</strain>
    </source>
</reference>